<keyword evidence="3" id="KW-1185">Reference proteome</keyword>
<dbReference type="EMBL" id="FODV01000042">
    <property type="protein sequence ID" value="SEP30986.1"/>
    <property type="molecule type" value="Genomic_DNA"/>
</dbReference>
<proteinExistence type="predicted"/>
<dbReference type="Pfam" id="PF07366">
    <property type="entry name" value="SnoaL"/>
    <property type="match status" value="1"/>
</dbReference>
<dbReference type="AlphaFoldDB" id="A0A1H8WTN5"/>
<dbReference type="InterPro" id="IPR032710">
    <property type="entry name" value="NTF2-like_dom_sf"/>
</dbReference>
<gene>
    <name evidence="2" type="ORF">SAMN04487948_14214</name>
</gene>
<accession>A0A1H8WTN5</accession>
<dbReference type="PANTHER" id="PTHR38436">
    <property type="entry name" value="POLYKETIDE CYCLASE SNOAL-LIKE DOMAIN"/>
    <property type="match status" value="1"/>
</dbReference>
<dbReference type="RefSeq" id="WP_089828111.1">
    <property type="nucleotide sequence ID" value="NZ_FODV01000042.1"/>
</dbReference>
<evidence type="ECO:0000313" key="2">
    <source>
        <dbReference type="EMBL" id="SEP30986.1"/>
    </source>
</evidence>
<dbReference type="InterPro" id="IPR009959">
    <property type="entry name" value="Cyclase_SnoaL-like"/>
</dbReference>
<dbReference type="Gene3D" id="3.10.450.50">
    <property type="match status" value="1"/>
</dbReference>
<dbReference type="OrthoDB" id="8685at2157"/>
<dbReference type="SUPFAM" id="SSF54427">
    <property type="entry name" value="NTF2-like"/>
    <property type="match status" value="1"/>
</dbReference>
<organism evidence="2 3">
    <name type="scientific">Halogranum amylolyticum</name>
    <dbReference type="NCBI Taxonomy" id="660520"/>
    <lineage>
        <taxon>Archaea</taxon>
        <taxon>Methanobacteriati</taxon>
        <taxon>Methanobacteriota</taxon>
        <taxon>Stenosarchaea group</taxon>
        <taxon>Halobacteria</taxon>
        <taxon>Halobacteriales</taxon>
        <taxon>Haloferacaceae</taxon>
    </lineage>
</organism>
<evidence type="ECO:0000256" key="1">
    <source>
        <dbReference type="SAM" id="MobiDB-lite"/>
    </source>
</evidence>
<dbReference type="GO" id="GO:0030638">
    <property type="term" value="P:polyketide metabolic process"/>
    <property type="evidence" value="ECO:0007669"/>
    <property type="project" value="InterPro"/>
</dbReference>
<evidence type="ECO:0000313" key="3">
    <source>
        <dbReference type="Proteomes" id="UP000199126"/>
    </source>
</evidence>
<reference evidence="3" key="1">
    <citation type="submission" date="2016-10" db="EMBL/GenBank/DDBJ databases">
        <authorList>
            <person name="Varghese N."/>
            <person name="Submissions S."/>
        </authorList>
    </citation>
    <scope>NUCLEOTIDE SEQUENCE [LARGE SCALE GENOMIC DNA]</scope>
    <source>
        <strain evidence="3">CGMCC 1.10121</strain>
    </source>
</reference>
<dbReference type="PANTHER" id="PTHR38436:SF1">
    <property type="entry name" value="ESTER CYCLASE"/>
    <property type="match status" value="1"/>
</dbReference>
<feature type="region of interest" description="Disordered" evidence="1">
    <location>
        <begin position="85"/>
        <end position="104"/>
    </location>
</feature>
<sequence length="142" mass="15713">MSSTTLEDRKEIVREAVLSEWNTGEVDDDTYTSEYVMHDPLGDHDLAGVKDMVKAVRAGTSDLEIQVHDLIGEGDRVVLRYTMGGTNTGPSLLTEEPTGKSWEGSGISIYRTEDGKIAEQWDSFDYLSVMQQLGLLPSEPTE</sequence>
<dbReference type="Proteomes" id="UP000199126">
    <property type="component" value="Unassembled WGS sequence"/>
</dbReference>
<name>A0A1H8WTN5_9EURY</name>
<protein>
    <submittedName>
        <fullName evidence="2">Predicted ester cyclase</fullName>
    </submittedName>
</protein>